<protein>
    <submittedName>
        <fullName evidence="1">ArsR family transcriptional regulator</fullName>
    </submittedName>
</protein>
<reference evidence="2 3" key="3">
    <citation type="journal article" date="2016" name="Stand. Genomic Sci.">
        <title>Complete genome sequence of 'Halanaeroarchaeum sulfurireducens' M27-SA2, a sulfur-reducing and acetate-oxidizing haloarchaeon from the deep-sea hypersaline anoxic lake Medee.</title>
        <authorList>
            <person name="Messina E."/>
            <person name="Sorokin D.Y."/>
            <person name="Kublanov I.V."/>
            <person name="Toshchakov S."/>
            <person name="Lopatina A."/>
            <person name="Arcadi E."/>
            <person name="Smedile F."/>
            <person name="La Spada G."/>
            <person name="La Cono V."/>
            <person name="Yakimov M.M."/>
        </authorList>
    </citation>
    <scope>NUCLEOTIDE SEQUENCE [LARGE SCALE GENOMIC DNA]</scope>
    <source>
        <strain evidence="2 3">M27-SA2</strain>
    </source>
</reference>
<dbReference type="EMBL" id="CP008874">
    <property type="protein sequence ID" value="AKH98181.1"/>
    <property type="molecule type" value="Genomic_DNA"/>
</dbReference>
<gene>
    <name evidence="1" type="primary">arsR8</name>
    <name evidence="2" type="ORF">HLASA_1693</name>
    <name evidence="1" type="ORF">HLASF_1706</name>
</gene>
<dbReference type="HOGENOM" id="CLU_176006_1_0_2"/>
<sequence>MIVFAEAADEPPIDALSELPPSAKLVYKVLEYDAPLTQSQLRDRTRLTKRTTRHALSILADANVVAEEVYPPDARMRQYRPVGGGIDDDPQVG</sequence>
<dbReference type="STRING" id="1604004.HLASA_1693"/>
<evidence type="ECO:0000313" key="1">
    <source>
        <dbReference type="EMBL" id="AKH98181.1"/>
    </source>
</evidence>
<dbReference type="Gene3D" id="1.10.10.10">
    <property type="entry name" value="Winged helix-like DNA-binding domain superfamily/Winged helix DNA-binding domain"/>
    <property type="match status" value="1"/>
</dbReference>
<organism evidence="1 4">
    <name type="scientific">Halanaeroarchaeum sulfurireducens</name>
    <dbReference type="NCBI Taxonomy" id="1604004"/>
    <lineage>
        <taxon>Archaea</taxon>
        <taxon>Methanobacteriati</taxon>
        <taxon>Methanobacteriota</taxon>
        <taxon>Stenosarchaea group</taxon>
        <taxon>Halobacteria</taxon>
        <taxon>Halobacteriales</taxon>
        <taxon>Halobacteriaceae</taxon>
        <taxon>Halanaeroarchaeum</taxon>
    </lineage>
</organism>
<name>A0A0F7PAI8_9EURY</name>
<dbReference type="PATRIC" id="fig|1604004.4.peg.1784"/>
<dbReference type="Proteomes" id="UP000069906">
    <property type="component" value="Chromosome"/>
</dbReference>
<dbReference type="AlphaFoldDB" id="A0A0F7PAI8"/>
<keyword evidence="4" id="KW-1185">Reference proteome</keyword>
<dbReference type="EMBL" id="CP011564">
    <property type="protein sequence ID" value="ALG82575.1"/>
    <property type="molecule type" value="Genomic_DNA"/>
</dbReference>
<reference evidence="1 4" key="1">
    <citation type="journal article" date="2015" name="ISME J.">
        <title>Elemental sulfur and acetate can support life of a novel strictly anaerobic haloarchaeon.</title>
        <authorList>
            <person name="Sorokin D.Y."/>
            <person name="Kublanov I.V."/>
            <person name="Gavrilov S.N."/>
            <person name="Rojo D."/>
            <person name="Roman P."/>
            <person name="Golyshin P.N."/>
            <person name="Slepak V.Z."/>
            <person name="Smedile F."/>
            <person name="Ferrer M."/>
            <person name="Messina E."/>
            <person name="La Cono V."/>
            <person name="Yakimov M.M."/>
        </authorList>
    </citation>
    <scope>NUCLEOTIDE SEQUENCE [LARGE SCALE GENOMIC DNA]</scope>
    <source>
        <strain evidence="1 4">HSR2</strain>
    </source>
</reference>
<dbReference type="Proteomes" id="UP000060390">
    <property type="component" value="Chromosome"/>
</dbReference>
<dbReference type="GeneID" id="26011026"/>
<accession>A0A0F7PAI8</accession>
<dbReference type="SUPFAM" id="SSF46785">
    <property type="entry name" value="Winged helix' DNA-binding domain"/>
    <property type="match status" value="1"/>
</dbReference>
<dbReference type="InterPro" id="IPR036388">
    <property type="entry name" value="WH-like_DNA-bd_sf"/>
</dbReference>
<proteinExistence type="predicted"/>
<dbReference type="RefSeq" id="WP_235272141.1">
    <property type="nucleotide sequence ID" value="NZ_CP008874.1"/>
</dbReference>
<reference evidence="3" key="2">
    <citation type="submission" date="2015-05" db="EMBL/GenBank/DDBJ databases">
        <title>Complete genome sequence of Halanaeroarchaeum sulfurireducens type strain M27-SA2, a sulfate-reducer haloarchaeon from marine anoxic lake Medee.</title>
        <authorList>
            <person name="Messina E."/>
            <person name="Kublanov I.V."/>
            <person name="Toshchakov S."/>
            <person name="Arcadi E."/>
            <person name="La Spada G."/>
            <person name="La Cono V."/>
            <person name="Yakimov M.M."/>
        </authorList>
    </citation>
    <scope>NUCLEOTIDE SEQUENCE [LARGE SCALE GENOMIC DNA]</scope>
    <source>
        <strain evidence="3">M27-SA2</strain>
    </source>
</reference>
<dbReference type="InterPro" id="IPR036390">
    <property type="entry name" value="WH_DNA-bd_sf"/>
</dbReference>
<dbReference type="KEGG" id="hsu:HLASF_1706"/>
<evidence type="ECO:0000313" key="4">
    <source>
        <dbReference type="Proteomes" id="UP000069906"/>
    </source>
</evidence>
<evidence type="ECO:0000313" key="3">
    <source>
        <dbReference type="Proteomes" id="UP000060390"/>
    </source>
</evidence>
<dbReference type="KEGG" id="hsf:HLASA_1693"/>
<evidence type="ECO:0000313" key="2">
    <source>
        <dbReference type="EMBL" id="ALG82575.1"/>
    </source>
</evidence>